<feature type="signal peptide" evidence="2">
    <location>
        <begin position="1"/>
        <end position="27"/>
    </location>
</feature>
<organism evidence="3 4">
    <name type="scientific">Hypholoma sublateritium (strain FD-334 SS-4)</name>
    <dbReference type="NCBI Taxonomy" id="945553"/>
    <lineage>
        <taxon>Eukaryota</taxon>
        <taxon>Fungi</taxon>
        <taxon>Dikarya</taxon>
        <taxon>Basidiomycota</taxon>
        <taxon>Agaricomycotina</taxon>
        <taxon>Agaricomycetes</taxon>
        <taxon>Agaricomycetidae</taxon>
        <taxon>Agaricales</taxon>
        <taxon>Agaricineae</taxon>
        <taxon>Strophariaceae</taxon>
        <taxon>Hypholoma</taxon>
    </lineage>
</organism>
<feature type="region of interest" description="Disordered" evidence="1">
    <location>
        <begin position="159"/>
        <end position="178"/>
    </location>
</feature>
<dbReference type="Proteomes" id="UP000054270">
    <property type="component" value="Unassembled WGS sequence"/>
</dbReference>
<evidence type="ECO:0000313" key="4">
    <source>
        <dbReference type="Proteomes" id="UP000054270"/>
    </source>
</evidence>
<proteinExistence type="predicted"/>
<dbReference type="AlphaFoldDB" id="A0A0D2NYG2"/>
<gene>
    <name evidence="3" type="ORF">HYPSUDRAFT_59868</name>
</gene>
<sequence>MGRTNTAPVVVVPFLLVFVLLQHILETDDHPIGFATLEQRKLSMLNPAFIPLTHLARRITATDGMTHRLGRSVVGIHLRADKEMRELGSRCMISQCMISHTVQRRLSEPRGVHALFLGKDIHVPSRAVGYTIPSPQFSHSGWNTYPVAAQMLTRAHGAARRAQRPAHAGRRGRRTRPAVEAEQLLEEARIRHGERHHRVLRRRAARVVTLREEDRAEDAQDALRVVHAEQLVAVQRDEPREGNVRRGRGVAQDGTRDTRHDRYGPRIHTCIRSWANLLGLVSPRLLLVMSYMNGCLLKLGRTFNGQDEYLK</sequence>
<evidence type="ECO:0000313" key="3">
    <source>
        <dbReference type="EMBL" id="KJA13495.1"/>
    </source>
</evidence>
<accession>A0A0D2NYG2</accession>
<keyword evidence="4" id="KW-1185">Reference proteome</keyword>
<evidence type="ECO:0000256" key="2">
    <source>
        <dbReference type="SAM" id="SignalP"/>
    </source>
</evidence>
<feature type="compositionally biased region" description="Basic residues" evidence="1">
    <location>
        <begin position="159"/>
        <end position="176"/>
    </location>
</feature>
<keyword evidence="2" id="KW-0732">Signal</keyword>
<name>A0A0D2NYG2_HYPSF</name>
<evidence type="ECO:0000256" key="1">
    <source>
        <dbReference type="SAM" id="MobiDB-lite"/>
    </source>
</evidence>
<dbReference type="EMBL" id="KN817736">
    <property type="protein sequence ID" value="KJA13495.1"/>
    <property type="molecule type" value="Genomic_DNA"/>
</dbReference>
<reference evidence="4" key="1">
    <citation type="submission" date="2014-04" db="EMBL/GenBank/DDBJ databases">
        <title>Evolutionary Origins and Diversification of the Mycorrhizal Mutualists.</title>
        <authorList>
            <consortium name="DOE Joint Genome Institute"/>
            <consortium name="Mycorrhizal Genomics Consortium"/>
            <person name="Kohler A."/>
            <person name="Kuo A."/>
            <person name="Nagy L.G."/>
            <person name="Floudas D."/>
            <person name="Copeland A."/>
            <person name="Barry K.W."/>
            <person name="Cichocki N."/>
            <person name="Veneault-Fourrey C."/>
            <person name="LaButti K."/>
            <person name="Lindquist E.A."/>
            <person name="Lipzen A."/>
            <person name="Lundell T."/>
            <person name="Morin E."/>
            <person name="Murat C."/>
            <person name="Riley R."/>
            <person name="Ohm R."/>
            <person name="Sun H."/>
            <person name="Tunlid A."/>
            <person name="Henrissat B."/>
            <person name="Grigoriev I.V."/>
            <person name="Hibbett D.S."/>
            <person name="Martin F."/>
        </authorList>
    </citation>
    <scope>NUCLEOTIDE SEQUENCE [LARGE SCALE GENOMIC DNA]</scope>
    <source>
        <strain evidence="4">FD-334 SS-4</strain>
    </source>
</reference>
<feature type="region of interest" description="Disordered" evidence="1">
    <location>
        <begin position="239"/>
        <end position="261"/>
    </location>
</feature>
<protein>
    <submittedName>
        <fullName evidence="3">Uncharacterized protein</fullName>
    </submittedName>
</protein>
<feature type="chain" id="PRO_5002265639" evidence="2">
    <location>
        <begin position="28"/>
        <end position="311"/>
    </location>
</feature>